<evidence type="ECO:0000313" key="1">
    <source>
        <dbReference type="EMBL" id="KAG1564190.1"/>
    </source>
</evidence>
<dbReference type="PANTHER" id="PTHR28058">
    <property type="entry name" value="37S RIBOSOMAL PROTEIN MRP51, MITOCHONDRIAL"/>
    <property type="match status" value="1"/>
</dbReference>
<dbReference type="EMBL" id="JAANIU010002791">
    <property type="protein sequence ID" value="KAG1564190.1"/>
    <property type="molecule type" value="Genomic_DNA"/>
</dbReference>
<dbReference type="OMA" id="CAKRAPE"/>
<dbReference type="Pfam" id="PF11709">
    <property type="entry name" value="Mit_ribos_Mrp51"/>
    <property type="match status" value="1"/>
</dbReference>
<name>A0A9P6YUH0_9FUNG</name>
<dbReference type="PANTHER" id="PTHR28058:SF1">
    <property type="entry name" value="SMALL RIBOSOMAL SUBUNIT PROTEIN BS1M"/>
    <property type="match status" value="1"/>
</dbReference>
<dbReference type="Proteomes" id="UP000740926">
    <property type="component" value="Unassembled WGS sequence"/>
</dbReference>
<accession>A0A9P6YUH0</accession>
<comment type="caution">
    <text evidence="1">The sequence shown here is derived from an EMBL/GenBank/DDBJ whole genome shotgun (WGS) entry which is preliminary data.</text>
</comment>
<dbReference type="AlphaFoldDB" id="A0A9P6YUH0"/>
<sequence length="299" mass="33939">MSNSFASLLRGSRLASYSKSVEQVYTTPTHSKRIGDWGLKRNLPTVIRTPYLTIDSLDTAEHQTPWRSGSSQVLFTKRWKENFPNSKRPAARSDQTIHNIVKMTPAEFNRFLQHCAKQAPKFQQLLQQKKRVPEQVFDYLSITFSDGPGDRVVGPTYSDHPVTESYPVEGRILNAAKYNGHVVGIGGVAAFLPKRHSLGLRQLGDRRVRTFYVEEAEIDEDGKPRVTLSLSPSGNHGDNHLSFMLHLEEDPNHTPTVQEMFLTRKSPINRIKEDNIQANPDHESLMRRIKGLINNADKE</sequence>
<evidence type="ECO:0000313" key="2">
    <source>
        <dbReference type="Proteomes" id="UP000740926"/>
    </source>
</evidence>
<keyword evidence="2" id="KW-1185">Reference proteome</keyword>
<dbReference type="InterPro" id="IPR016712">
    <property type="entry name" value="Rbsml_bS1m-like"/>
</dbReference>
<reference evidence="1 2" key="1">
    <citation type="journal article" date="2020" name="Microb. Genom.">
        <title>Genetic diversity of clinical and environmental Mucorales isolates obtained from an investigation of mucormycosis cases among solid organ transplant recipients.</title>
        <authorList>
            <person name="Nguyen M.H."/>
            <person name="Kaul D."/>
            <person name="Muto C."/>
            <person name="Cheng S.J."/>
            <person name="Richter R.A."/>
            <person name="Bruno V.M."/>
            <person name="Liu G."/>
            <person name="Beyhan S."/>
            <person name="Sundermann A.J."/>
            <person name="Mounaud S."/>
            <person name="Pasculle A.W."/>
            <person name="Nierman W.C."/>
            <person name="Driscoll E."/>
            <person name="Cumbie R."/>
            <person name="Clancy C.J."/>
            <person name="Dupont C.L."/>
        </authorList>
    </citation>
    <scope>NUCLEOTIDE SEQUENCE [LARGE SCALE GENOMIC DNA]</scope>
    <source>
        <strain evidence="1 2">GL24</strain>
    </source>
</reference>
<proteinExistence type="predicted"/>
<gene>
    <name evidence="1" type="ORF">G6F50_011265</name>
</gene>
<protein>
    <submittedName>
        <fullName evidence="1">Uncharacterized protein</fullName>
    </submittedName>
</protein>
<organism evidence="1 2">
    <name type="scientific">Rhizopus delemar</name>
    <dbReference type="NCBI Taxonomy" id="936053"/>
    <lineage>
        <taxon>Eukaryota</taxon>
        <taxon>Fungi</taxon>
        <taxon>Fungi incertae sedis</taxon>
        <taxon>Mucoromycota</taxon>
        <taxon>Mucoromycotina</taxon>
        <taxon>Mucoromycetes</taxon>
        <taxon>Mucorales</taxon>
        <taxon>Mucorineae</taxon>
        <taxon>Rhizopodaceae</taxon>
        <taxon>Rhizopus</taxon>
    </lineage>
</organism>